<evidence type="ECO:0000256" key="2">
    <source>
        <dbReference type="ARBA" id="ARBA00022723"/>
    </source>
</evidence>
<gene>
    <name evidence="12" type="primary">Mo03829</name>
    <name evidence="12" type="ORF">E5Q_03829</name>
</gene>
<dbReference type="AlphaFoldDB" id="G7E2X2"/>
<feature type="binding site" evidence="9">
    <location>
        <position position="302"/>
    </location>
    <ligand>
        <name>K(+)</name>
        <dbReference type="ChEBI" id="CHEBI:29103"/>
    </ligand>
</feature>
<feature type="compositionally biased region" description="Basic residues" evidence="10">
    <location>
        <begin position="413"/>
        <end position="422"/>
    </location>
</feature>
<evidence type="ECO:0000256" key="5">
    <source>
        <dbReference type="ARBA" id="ARBA00022840"/>
    </source>
</evidence>
<feature type="binding site" evidence="9">
    <location>
        <position position="189"/>
    </location>
    <ligand>
        <name>ATP</name>
        <dbReference type="ChEBI" id="CHEBI:30616"/>
    </ligand>
</feature>
<evidence type="ECO:0000259" key="11">
    <source>
        <dbReference type="Pfam" id="PF00294"/>
    </source>
</evidence>
<dbReference type="InterPro" id="IPR011877">
    <property type="entry name" value="Ribokinase"/>
</dbReference>
<feature type="binding site" evidence="9">
    <location>
        <position position="299"/>
    </location>
    <ligand>
        <name>K(+)</name>
        <dbReference type="ChEBI" id="CHEBI:29103"/>
    </ligand>
</feature>
<feature type="binding site" evidence="9">
    <location>
        <position position="297"/>
    </location>
    <ligand>
        <name>K(+)</name>
        <dbReference type="ChEBI" id="CHEBI:29103"/>
    </ligand>
</feature>
<feature type="binding site" evidence="9">
    <location>
        <begin position="38"/>
        <end position="42"/>
    </location>
    <ligand>
        <name>substrate</name>
    </ligand>
</feature>
<feature type="compositionally biased region" description="Polar residues" evidence="10">
    <location>
        <begin position="518"/>
        <end position="534"/>
    </location>
</feature>
<feature type="compositionally biased region" description="Basic and acidic residues" evidence="10">
    <location>
        <begin position="433"/>
        <end position="444"/>
    </location>
</feature>
<comment type="similarity">
    <text evidence="9">Belongs to the carbohydrate kinase PfkB family. Ribokinase subfamily.</text>
</comment>
<dbReference type="Proteomes" id="UP000009131">
    <property type="component" value="Unassembled WGS sequence"/>
</dbReference>
<dbReference type="InterPro" id="IPR002139">
    <property type="entry name" value="Ribo/fructo_kinase"/>
</dbReference>
<feature type="region of interest" description="Disordered" evidence="10">
    <location>
        <begin position="404"/>
        <end position="447"/>
    </location>
</feature>
<dbReference type="UniPathway" id="UPA00916">
    <property type="reaction ID" value="UER00889"/>
</dbReference>
<dbReference type="FunCoup" id="G7E2X2">
    <property type="interactions" value="81"/>
</dbReference>
<accession>G7E2X2</accession>
<keyword evidence="8 9" id="KW-0119">Carbohydrate metabolism</keyword>
<keyword evidence="1 9" id="KW-0808">Transferase</keyword>
<dbReference type="EMBL" id="BABT02000117">
    <property type="protein sequence ID" value="GAA97153.1"/>
    <property type="molecule type" value="Genomic_DNA"/>
</dbReference>
<keyword evidence="5 9" id="KW-0067">ATP-binding</keyword>
<feature type="compositionally biased region" description="Basic and acidic residues" evidence="10">
    <location>
        <begin position="589"/>
        <end position="602"/>
    </location>
</feature>
<dbReference type="GO" id="GO:0004747">
    <property type="term" value="F:ribokinase activity"/>
    <property type="evidence" value="ECO:0007669"/>
    <property type="project" value="UniProtKB-UniRule"/>
</dbReference>
<evidence type="ECO:0000256" key="8">
    <source>
        <dbReference type="ARBA" id="ARBA00023277"/>
    </source>
</evidence>
<dbReference type="PRINTS" id="PR00990">
    <property type="entry name" value="RIBOKINASE"/>
</dbReference>
<name>G7E2X2_MIXOS</name>
<dbReference type="RefSeq" id="XP_014571160.1">
    <property type="nucleotide sequence ID" value="XM_014715674.1"/>
</dbReference>
<evidence type="ECO:0000313" key="12">
    <source>
        <dbReference type="EMBL" id="GAA97153.1"/>
    </source>
</evidence>
<keyword evidence="2 9" id="KW-0479">Metal-binding</keyword>
<dbReference type="GO" id="GO:0019303">
    <property type="term" value="P:D-ribose catabolic process"/>
    <property type="evidence" value="ECO:0007669"/>
    <property type="project" value="UniProtKB-UniRule"/>
</dbReference>
<sequence>MTILIRSSINIDEVFEVPHIVKSGETIASISYKRLIGGKGANVAVAAAAAAAASASPESSAVKLAGNIGHDGTFILHELRERGVNVDAVNTVNEPTGRAVIQLSSETKDNSIVLLPGANHADHNLALSLQAHTNRFLLLQNEIPLQQTLDALNFAHSQNATVMWNPSPMPSRSDLLSFPLHKISWLVVNETEASELSDHLGLVELSDLAQRLSDAGSSRGLVVTKGAKGCSYVLRDHTGDLPAGVAKQAIVDTTGAGDCFTGYLIAQLACHDGEITRDGIVECLKIALQAATMCCERYGAQSVPKRSEVSRILDIERSSPARIRLIDSILRLGKIFLSSIEVTSARNRPSSKAKSIDHACQHGGGGGGGFLGAGGGGTHHNCTMMPSMTPSATVTLHEAAIDPSMTPASTSKPMHKPTHKPTPKPVHAAVHAEQAKQKPCDTKSKMPTKHIAAVHRKPTSRPHRSHTAALKIKAIAASRTSHCPTARVVHHHHYHSVPRAMAHKPTHKAKVKAVEQVQPRQPTHVSSPLVTKPQQVDAEQVKPREPTQTNKPTINAVAPPEDPKKCIAGKRIGGGGGAPGAGGGGGHDSCTEDKKMERENSHRRAQHSKRASHGLASGLGNAQQGLQNGLA</sequence>
<dbReference type="Gene3D" id="3.40.1190.20">
    <property type="match status" value="1"/>
</dbReference>
<evidence type="ECO:0000256" key="6">
    <source>
        <dbReference type="ARBA" id="ARBA00022842"/>
    </source>
</evidence>
<keyword evidence="9" id="KW-0539">Nucleus</keyword>
<feature type="region of interest" description="Disordered" evidence="10">
    <location>
        <begin position="516"/>
        <end position="631"/>
    </location>
</feature>
<reference evidence="12 13" key="1">
    <citation type="journal article" date="2011" name="J. Gen. Appl. Microbiol.">
        <title>Draft genome sequencing of the enigmatic basidiomycete Mixia osmundae.</title>
        <authorList>
            <person name="Nishida H."/>
            <person name="Nagatsuka Y."/>
            <person name="Sugiyama J."/>
        </authorList>
    </citation>
    <scope>NUCLEOTIDE SEQUENCE [LARGE SCALE GENOMIC DNA]</scope>
    <source>
        <strain evidence="13">CBS 9802 / IAM 14324 / JCM 22182 / KY 12970</strain>
    </source>
</reference>
<dbReference type="PANTHER" id="PTHR10584:SF166">
    <property type="entry name" value="RIBOKINASE"/>
    <property type="match status" value="1"/>
</dbReference>
<evidence type="ECO:0000256" key="3">
    <source>
        <dbReference type="ARBA" id="ARBA00022741"/>
    </source>
</evidence>
<keyword evidence="13" id="KW-1185">Reference proteome</keyword>
<feature type="active site" description="Proton acceptor" evidence="9">
    <location>
        <position position="258"/>
    </location>
</feature>
<keyword evidence="7 9" id="KW-0630">Potassium</keyword>
<evidence type="ECO:0000313" key="13">
    <source>
        <dbReference type="Proteomes" id="UP000009131"/>
    </source>
</evidence>
<evidence type="ECO:0000256" key="4">
    <source>
        <dbReference type="ARBA" id="ARBA00022777"/>
    </source>
</evidence>
<feature type="binding site" evidence="9">
    <location>
        <position position="294"/>
    </location>
    <ligand>
        <name>K(+)</name>
        <dbReference type="ChEBI" id="CHEBI:29103"/>
    </ligand>
</feature>
<keyword evidence="4 9" id="KW-0418">Kinase</keyword>
<feature type="binding site" evidence="9">
    <location>
        <position position="142"/>
    </location>
    <ligand>
        <name>substrate</name>
    </ligand>
</feature>
<dbReference type="GO" id="GO:0005737">
    <property type="term" value="C:cytoplasm"/>
    <property type="evidence" value="ECO:0007669"/>
    <property type="project" value="UniProtKB-SubCell"/>
</dbReference>
<comment type="pathway">
    <text evidence="9">Carbohydrate metabolism; D-ribose degradation; D-ribose 5-phosphate from beta-D-ribopyranose: step 2/2.</text>
</comment>
<comment type="subcellular location">
    <subcellularLocation>
        <location evidence="9">Cytoplasm</location>
    </subcellularLocation>
    <subcellularLocation>
        <location evidence="9">Nucleus</location>
    </subcellularLocation>
</comment>
<dbReference type="SUPFAM" id="SSF53613">
    <property type="entry name" value="Ribokinase-like"/>
    <property type="match status" value="1"/>
</dbReference>
<proteinExistence type="inferred from homology"/>
<feature type="compositionally biased region" description="Basic residues" evidence="10">
    <location>
        <begin position="603"/>
        <end position="612"/>
    </location>
</feature>
<evidence type="ECO:0000256" key="9">
    <source>
        <dbReference type="HAMAP-Rule" id="MF_03215"/>
    </source>
</evidence>
<evidence type="ECO:0000256" key="10">
    <source>
        <dbReference type="SAM" id="MobiDB-lite"/>
    </source>
</evidence>
<evidence type="ECO:0000256" key="7">
    <source>
        <dbReference type="ARBA" id="ARBA00022958"/>
    </source>
</evidence>
<keyword evidence="6 9" id="KW-0460">Magnesium</keyword>
<feature type="compositionally biased region" description="Gly residues" evidence="10">
    <location>
        <begin position="571"/>
        <end position="587"/>
    </location>
</feature>
<dbReference type="OrthoDB" id="415590at2759"/>
<dbReference type="Pfam" id="PF00294">
    <property type="entry name" value="PfkB"/>
    <property type="match status" value="1"/>
</dbReference>
<keyword evidence="3 9" id="KW-0547">Nucleotide-binding</keyword>
<feature type="binding site" evidence="9">
    <location>
        <position position="254"/>
    </location>
    <ligand>
        <name>K(+)</name>
        <dbReference type="ChEBI" id="CHEBI:29103"/>
    </ligand>
</feature>
<feature type="binding site" evidence="9">
    <location>
        <position position="258"/>
    </location>
    <ligand>
        <name>substrate</name>
    </ligand>
</feature>
<dbReference type="STRING" id="764103.G7E2X2"/>
<comment type="cofactor">
    <cofactor evidence="9">
        <name>Mg(2+)</name>
        <dbReference type="ChEBI" id="CHEBI:18420"/>
    </cofactor>
    <text evidence="9">Requires a divalent cation, most likely magnesium in vivo, as an electrophilic catalyst to aid phosphoryl group transfer. It is the chelate of the metal and the nucleotide that is the actual substrate.</text>
</comment>
<dbReference type="InParanoid" id="G7E2X2"/>
<reference evidence="12 13" key="2">
    <citation type="journal article" date="2012" name="Open Biol.">
        <title>Characteristics of nucleosomes and linker DNA regions on the genome of the basidiomycete Mixia osmundae revealed by mono- and dinucleosome mapping.</title>
        <authorList>
            <person name="Nishida H."/>
            <person name="Kondo S."/>
            <person name="Matsumoto T."/>
            <person name="Suzuki Y."/>
            <person name="Yoshikawa H."/>
            <person name="Taylor T.D."/>
            <person name="Sugiyama J."/>
        </authorList>
    </citation>
    <scope>NUCLEOTIDE SEQUENCE [LARGE SCALE GENOMIC DNA]</scope>
    <source>
        <strain evidence="13">CBS 9802 / IAM 14324 / JCM 22182 / KY 12970</strain>
    </source>
</reference>
<dbReference type="InterPro" id="IPR029056">
    <property type="entry name" value="Ribokinase-like"/>
</dbReference>
<dbReference type="HAMAP" id="MF_01987">
    <property type="entry name" value="Ribokinase"/>
    <property type="match status" value="1"/>
</dbReference>
<protein>
    <recommendedName>
        <fullName evidence="9">Ribokinase</fullName>
        <shortName evidence="9">RK</shortName>
        <ecNumber evidence="9">2.7.1.15</ecNumber>
    </recommendedName>
</protein>
<comment type="function">
    <text evidence="9">Catalyzes the phosphorylation of ribose at O-5 in a reaction requiring ATP and magnesium. The resulting D-ribose-5-phosphate can then be used either for sythesis of nucleotides, histidine, and tryptophan, or as a component of the pentose phosphate pathway.</text>
</comment>
<feature type="binding site" evidence="9">
    <location>
        <begin position="10"/>
        <end position="12"/>
    </location>
    <ligand>
        <name>substrate</name>
    </ligand>
</feature>
<evidence type="ECO:0000256" key="1">
    <source>
        <dbReference type="ARBA" id="ARBA00022679"/>
    </source>
</evidence>
<feature type="binding site" evidence="9">
    <location>
        <position position="252"/>
    </location>
    <ligand>
        <name>K(+)</name>
        <dbReference type="ChEBI" id="CHEBI:29103"/>
    </ligand>
</feature>
<dbReference type="GO" id="GO:0005524">
    <property type="term" value="F:ATP binding"/>
    <property type="evidence" value="ECO:0007669"/>
    <property type="project" value="UniProtKB-UniRule"/>
</dbReference>
<dbReference type="eggNOG" id="KOG2855">
    <property type="taxonomic scope" value="Eukaryota"/>
</dbReference>
<dbReference type="GO" id="GO:0005634">
    <property type="term" value="C:nucleus"/>
    <property type="evidence" value="ECO:0007669"/>
    <property type="project" value="UniProtKB-SubCell"/>
</dbReference>
<dbReference type="PANTHER" id="PTHR10584">
    <property type="entry name" value="SUGAR KINASE"/>
    <property type="match status" value="1"/>
</dbReference>
<feature type="compositionally biased region" description="Low complexity" evidence="10">
    <location>
        <begin position="614"/>
        <end position="631"/>
    </location>
</feature>
<feature type="domain" description="Carbohydrate kinase PfkB" evidence="11">
    <location>
        <begin position="10"/>
        <end position="304"/>
    </location>
</feature>
<comment type="activity regulation">
    <text evidence="9">Activated by a monovalent cation that binds near, but not in, the active site. The most likely occupant of the site in vivo is potassium. Ion binding induces a conformational change that may alter substrate affinity.</text>
</comment>
<feature type="binding site" evidence="9">
    <location>
        <begin position="224"/>
        <end position="229"/>
    </location>
    <ligand>
        <name>ATP</name>
        <dbReference type="ChEBI" id="CHEBI:30616"/>
    </ligand>
</feature>
<dbReference type="EC" id="2.7.1.15" evidence="9"/>
<comment type="catalytic activity">
    <reaction evidence="9">
        <text>D-ribose + ATP = D-ribose 5-phosphate + ADP + H(+)</text>
        <dbReference type="Rhea" id="RHEA:13697"/>
        <dbReference type="ChEBI" id="CHEBI:15378"/>
        <dbReference type="ChEBI" id="CHEBI:30616"/>
        <dbReference type="ChEBI" id="CHEBI:47013"/>
        <dbReference type="ChEBI" id="CHEBI:78346"/>
        <dbReference type="ChEBI" id="CHEBI:456216"/>
        <dbReference type="EC" id="2.7.1.15"/>
    </reaction>
</comment>
<feature type="binding site" evidence="9">
    <location>
        <begin position="257"/>
        <end position="258"/>
    </location>
    <ligand>
        <name>ATP</name>
        <dbReference type="ChEBI" id="CHEBI:30616"/>
    </ligand>
</feature>
<dbReference type="InterPro" id="IPR011611">
    <property type="entry name" value="PfkB_dom"/>
</dbReference>
<comment type="caution">
    <text evidence="12">The sequence shown here is derived from an EMBL/GenBank/DDBJ whole genome shotgun (WGS) entry which is preliminary data.</text>
</comment>
<comment type="subunit">
    <text evidence="9">Homodimer.</text>
</comment>
<dbReference type="HOGENOM" id="CLU_433511_0_0_1"/>
<comment type="caution">
    <text evidence="9">Lacks conserved residue(s) required for the propagation of feature annotation.</text>
</comment>
<dbReference type="GO" id="GO:0046872">
    <property type="term" value="F:metal ion binding"/>
    <property type="evidence" value="ECO:0007669"/>
    <property type="project" value="UniProtKB-KW"/>
</dbReference>
<organism evidence="12 13">
    <name type="scientific">Mixia osmundae (strain CBS 9802 / IAM 14324 / JCM 22182 / KY 12970)</name>
    <dbReference type="NCBI Taxonomy" id="764103"/>
    <lineage>
        <taxon>Eukaryota</taxon>
        <taxon>Fungi</taxon>
        <taxon>Dikarya</taxon>
        <taxon>Basidiomycota</taxon>
        <taxon>Pucciniomycotina</taxon>
        <taxon>Mixiomycetes</taxon>
        <taxon>Mixiales</taxon>
        <taxon>Mixiaceae</taxon>
        <taxon>Mixia</taxon>
    </lineage>
</organism>
<keyword evidence="9" id="KW-0963">Cytoplasm</keyword>